<gene>
    <name evidence="1" type="ORF">CYMTET_28717</name>
</gene>
<evidence type="ECO:0000313" key="1">
    <source>
        <dbReference type="EMBL" id="KAK3262429.1"/>
    </source>
</evidence>
<dbReference type="AlphaFoldDB" id="A0AAE0KVW9"/>
<evidence type="ECO:0000313" key="2">
    <source>
        <dbReference type="Proteomes" id="UP001190700"/>
    </source>
</evidence>
<name>A0AAE0KVW9_9CHLO</name>
<dbReference type="PANTHER" id="PTHR11799:SF12">
    <property type="entry name" value="PARAOXONASE-RELATED"/>
    <property type="match status" value="1"/>
</dbReference>
<dbReference type="Proteomes" id="UP001190700">
    <property type="component" value="Unassembled WGS sequence"/>
</dbReference>
<reference evidence="1 2" key="1">
    <citation type="journal article" date="2015" name="Genome Biol. Evol.">
        <title>Comparative Genomics of a Bacterivorous Green Alga Reveals Evolutionary Causalities and Consequences of Phago-Mixotrophic Mode of Nutrition.</title>
        <authorList>
            <person name="Burns J.A."/>
            <person name="Paasch A."/>
            <person name="Narechania A."/>
            <person name="Kim E."/>
        </authorList>
    </citation>
    <scope>NUCLEOTIDE SEQUENCE [LARGE SCALE GENOMIC DNA]</scope>
    <source>
        <strain evidence="1 2">PLY_AMNH</strain>
    </source>
</reference>
<protein>
    <submittedName>
        <fullName evidence="1">Uncharacterized protein</fullName>
    </submittedName>
</protein>
<dbReference type="Gene3D" id="2.120.10.30">
    <property type="entry name" value="TolB, C-terminal domain"/>
    <property type="match status" value="1"/>
</dbReference>
<proteinExistence type="predicted"/>
<sequence length="397" mass="43833">MMAFLKIVGAFGIVAAFLCNSIQVRRIASTLGGEFAKEIPHSVFDDERCTVLHADLGIGLEDVTWLNKRWAFISSDDRVELWETKDGAKTTANGNIFLFDNTEVKLSALPLQNFPESVAFHPHGIFLRKADAERAELFVINHAYFQGGERIEVFSVHTDLEGSFISLIWKYSIDPPIFQTDAMGVLNDLVLVSPNGFFVTRYMNLADSPAGRGHNSLKTRFFNDGLFTALLPPLQTTEVYYCNFSETHHSLRSPDAVSIHTECHVAAGGFAMANGITITDQGKIFVVDVLQLSVWAVAHNRTDNTLTKLKEIRLPNAVDNVEFDEDSGNIYMGALPNLFHPTEVGGALQMQTKEPYTVVNIMQTTKLGQVSCAARSGSTLLVGSPIHRGLLYCPGQF</sequence>
<dbReference type="PANTHER" id="PTHR11799">
    <property type="entry name" value="PARAOXONASE"/>
    <property type="match status" value="1"/>
</dbReference>
<comment type="caution">
    <text evidence="1">The sequence shown here is derived from an EMBL/GenBank/DDBJ whole genome shotgun (WGS) entry which is preliminary data.</text>
</comment>
<dbReference type="InterPro" id="IPR011042">
    <property type="entry name" value="6-blade_b-propeller_TolB-like"/>
</dbReference>
<dbReference type="SUPFAM" id="SSF63829">
    <property type="entry name" value="Calcium-dependent phosphotriesterase"/>
    <property type="match status" value="1"/>
</dbReference>
<accession>A0AAE0KVW9</accession>
<keyword evidence="2" id="KW-1185">Reference proteome</keyword>
<organism evidence="1 2">
    <name type="scientific">Cymbomonas tetramitiformis</name>
    <dbReference type="NCBI Taxonomy" id="36881"/>
    <lineage>
        <taxon>Eukaryota</taxon>
        <taxon>Viridiplantae</taxon>
        <taxon>Chlorophyta</taxon>
        <taxon>Pyramimonadophyceae</taxon>
        <taxon>Pyramimonadales</taxon>
        <taxon>Pyramimonadaceae</taxon>
        <taxon>Cymbomonas</taxon>
    </lineage>
</organism>
<dbReference type="InterPro" id="IPR051288">
    <property type="entry name" value="Serum_paraoxonase/arylesterase"/>
</dbReference>
<dbReference type="EMBL" id="LGRX02016205">
    <property type="protein sequence ID" value="KAK3262429.1"/>
    <property type="molecule type" value="Genomic_DNA"/>
</dbReference>